<comment type="caution">
    <text evidence="1">The sequence shown here is derived from an EMBL/GenBank/DDBJ whole genome shotgun (WGS) entry which is preliminary data.</text>
</comment>
<sequence length="3194" mass="353573">MNWEKFLTHKKLFKKLVSLSLCAGMVGSQLLSGMPVQAEEPTARETYNLPTDKTINPDITIQHYYNFPAMVLGNMEDEYNKEKINYTNEEYLGTGTGTDAYNKQVNETDLKNYLSGKGSYQNQKPLVVWNTNLRKGQLPSNVDPNFSYGTKRNLDPKSRIVFSDPVQGIVKTESILYKMFADETVPFLLKPQMRYMNKLYNSANENGYNSNYTLSEVWLKSGKNNKDSIKREDFTIIKAPRLSADPSRHDPSKFIFTNNEENANLKGVTPDNHEIRYKVETDSSNNPTQATVLVTNDMVIRLVFEPTEGEQAVNDVDFFDYDITNGKVYADKGGAETLAEDKVLSREEAEERIAKGEKVWVNTKSQGINSYVKNEDGTNKESFLAFGNGETSGHTGLGDSMTWNENTLNKSNDRNRFAPNTSYGTYDGSNLQGATFGLATGMNENGTLQWAPGVNAPALFSTDPRVNSTGRTVYAHDGEQDEKFQLQFERLGGTYTLESVTVKSKDTTTSINHDLTKLPVRVAGIRSNEFWPMDLVSSWGKEGYDVKFGSNARRQYILAGDPAITNENNLLLPASDGGEDHNVYFGMTTTIPFVLQEGYCAPLRYFFYGDDDMFVFLNKVEGEGENKKIVKSTKIADLGGVHTSMGTFVNLWDFIDGENKTFVEQRKDVNGEDETVYAYTIPENQKNAGKASEEQEIQTLAESDTTQKVNADHYELAVYYLERGASGSSCYMRFSVPFQELDMEETAMNGQIMVEKEVKRSEVAEATTPSDDQYEFQLYLQDPNGNELNNKYAIEFYNVTKKSDGTTEDIKIENDSSLPKYISSGDTFKLKDSQKALITGLPRTGPNEVGTTNGGYKYFVKETKRILKDGTQIDLENAADISTTFVSGTIEEGLKQNEYQEGKRFENLIKGENYVKFINAEDPGILVLTKELVTGSVPTEEAFRFHVTLTPPAGKEQMKNVPYILKKGSKSNDPASPRKQELGEKAIGKDGTFTFDIQKDDELILYNIPAGTKYEVTEDTLITENGDYRFDVDSVNGDPTKKESSGTIAATGAANKKIEISFVNNAKEVALVKIPVTKTMTGRDFNGNEQYQFTIESVDPNAPMPENSTITLQNVSESGTATPIASDTLRGEFGPIEFNQSHVGTRYQYTVTEKTGNVEHVEYSKAAYTVNVTVSQDVTTGKLKAESTITDAADNAVDNPRFINDYIQPINVEIPIQKNLEGRDPQTGDEFFFKIEDADNNNPRPVKDLVDKDIVSIQSTTGQDAGSFEFKHLDRTMTGQYKFKISEVAGSVKQLAYDTNVWLVNMDVELIDNKDGGKALNAHVYTTDENANSVDLSEDKPLSFTNTYQATGQLLIPVTKTLKGRQFVNGDRFLFEITGENGAPMPAQTILSMMPTAGEQVTAEFAPILYTEANVGQKYVYQVQEISTGLSGMKYDTTAYTVNVEVSKADKEIVATATYTIGSTSKDKIEFTNDYEPEATLAIPVTKVLTGRAMTPEDKFVFNLEAITQDAPMPEHQQVTIQGNGQDSTANTQFDPIVFESKHAGKSYEYQVTEHRGSINNIEYSGDVYTVNVKVEKDEKGQLTVKPTYFKGDVDQGSVLFTNKYQPSGSWRPMLTKQLLGTQLEADAFAFNMTVTDSDGTVIYNESAQNNQDGTINFKLVTFAKAGRYTAVIQEVKPQNSGDIEYDPNELTYTLDVTDDNGKLVVNELTRSGRDAFVNDAGLRISKQLIAGTGQTLEDADKNYPFPFELDLGAAFAKQTLEAKRIQADGTKKDESLGFDEQGKAKFNLKSDETLIVYGLEAGTPYVVTELTQNNWIDNYLQIDTIGSASGTMSSGVDASVTFRNLKPSTDNAVIHGFKTMSPDGDPFEMKEGTFQFEIRPAGSSSQTATRSEQPNDVEEEPLDESYEVHRSTLPAFEPEEPEQPEEEPEEQPETEPADNEETPAPIDAQLKRKLKLTEREAEIMPASETPLPAKTVVGNNAFGRFEFGEITYTKPGTYVYEILEQNTGISGMTYDRIVFKAIVTVEEWNNSTLKVKSIQYTDSDGNALPNNTMLFTNQYEDKENEPKLTIHKEQSVNFGEFTDTVNAISVDADDVITYKLTVTNSGTAIAKNVVITDVVPAGLILLENSLVDATVDEKGLITWELGDLGVGASRSVTFQVRVPKVDIATTWTNVAHVQGDDQPEKPSNPVSDQSEPGKPEVTIHKYESTPTTPMYDGETPPLRVEAGELVTYDLVVTNEGNEAATEVVVTDIVPKGLEFVQAFDGGQYDENTRKITWNVGTLAANGGTAIVSFQVKVPVVDKDTAWKNTATLTYKEDPEPTPSNTVEIDTIVKNLDIEKWQSVNGDAMQKEILAVNANDTVTYMLHVTNPTEHDVENVFVRDVVPEGLTYVKNSASENGQYDAASRTITWNVGTMPANERKELTFSVTVPTVDKKTTWKNIATLVYEDEDPKPSNEVEVGTDLPQLTIVKDQKFENDAEYTFEKLTGKAGWVLTYRLTVNNPGNATAKDVIVRDTIPTAENQTTPLFLTFVEAGENGRYDPNTQTITWNLGDLAAGESKTVTFKVRIPAVTQNTLWTNQAVTNYENNPNNPEEGGRVDIPSEEVEVDTLVPAVILEKEHKLNDGDRVQTILNAKANDTVTYYLKATNTSLETAHDVWIKDTIPETNGIRLVMQAMDNSLVEPVYDEQTGTMLWKIGDLQPGESKEVWFRVQVPSVKEKTKWTNVATVSHEDNPNNPENPDEPREEIETPPVEVETNVPSLRVVKRQAKNDGALTQTLLQAKAGDKITYAIDVTNDGVGPASQVVIEDIVPEGLELVKGSISDNGVEKDGRITWKLAKLEAGQTRTVTFQVQVPSVKTHTRWTNVASTYSEDDPDPKTTPPVEVETFAPHLTIEKSQKRNEGNRTKDVLAVVGNDRVTYFIKVTSDGEADATDVVVTDAIPEGLTLLEGSVSDEGLVENGQITWHLGTLKTGTSRTVSFAVDVPEAEGVWRNIAEVVESTRPDEPTPSNEVEIKTPNEGPRVTIEKLQAKNDGQPVKTRLKANMGDTITYILRIQNHGTESARQIQVKDAIPDGLRFVEGSITRGGTIENKTITWKIDELKPDETIDLTFQVKVPVVTRNSAWINVGVLVDENGQTPSNEVTVTVEPGTPASSKNGKPTSPKTATQTNQSLWISLLMSAMLVLAGLWVKRKKTQ</sequence>
<name>A0AC61RAQ1_9FIRM</name>
<proteinExistence type="predicted"/>
<accession>A0AC61RAQ1</accession>
<organism evidence="1 2">
    <name type="scientific">Dubosiella muris</name>
    <dbReference type="NCBI Taxonomy" id="3038133"/>
    <lineage>
        <taxon>Bacteria</taxon>
        <taxon>Bacillati</taxon>
        <taxon>Bacillota</taxon>
        <taxon>Erysipelotrichia</taxon>
        <taxon>Erysipelotrichales</taxon>
        <taxon>Erysipelotrichaceae</taxon>
        <taxon>Dubosiella</taxon>
    </lineage>
</organism>
<dbReference type="Proteomes" id="UP000308836">
    <property type="component" value="Unassembled WGS sequence"/>
</dbReference>
<dbReference type="EMBL" id="SRYG01000001">
    <property type="protein sequence ID" value="TGY67315.1"/>
    <property type="molecule type" value="Genomic_DNA"/>
</dbReference>
<protein>
    <submittedName>
        <fullName evidence="1">DUF11 domain-containing protein</fullName>
    </submittedName>
</protein>
<gene>
    <name evidence="1" type="ORF">E5336_00635</name>
</gene>
<evidence type="ECO:0000313" key="1">
    <source>
        <dbReference type="EMBL" id="TGY67315.1"/>
    </source>
</evidence>
<reference evidence="1" key="1">
    <citation type="submission" date="2019-04" db="EMBL/GenBank/DDBJ databases">
        <title>Microbes associate with the intestines of laboratory mice.</title>
        <authorList>
            <person name="Navarre W."/>
            <person name="Wong E."/>
            <person name="Huang K."/>
            <person name="Tropini C."/>
            <person name="Ng K."/>
            <person name="Yu B."/>
        </authorList>
    </citation>
    <scope>NUCLEOTIDE SEQUENCE</scope>
    <source>
        <strain evidence="1">NM09_H32</strain>
    </source>
</reference>
<evidence type="ECO:0000313" key="2">
    <source>
        <dbReference type="Proteomes" id="UP000308836"/>
    </source>
</evidence>
<keyword evidence="2" id="KW-1185">Reference proteome</keyword>